<dbReference type="RefSeq" id="WP_203726506.1">
    <property type="nucleotide sequence ID" value="NZ_BAAATX010000003.1"/>
</dbReference>
<evidence type="ECO:0000313" key="4">
    <source>
        <dbReference type="Proteomes" id="UP000637628"/>
    </source>
</evidence>
<feature type="domain" description="DUF305" evidence="2">
    <location>
        <begin position="38"/>
        <end position="182"/>
    </location>
</feature>
<name>A0ABQ3YU87_9ACTN</name>
<protein>
    <submittedName>
        <fullName evidence="3">DUF305 domain-containing protein</fullName>
    </submittedName>
</protein>
<gene>
    <name evidence="3" type="ORF">Adu01nite_22490</name>
</gene>
<feature type="signal peptide" evidence="1">
    <location>
        <begin position="1"/>
        <end position="28"/>
    </location>
</feature>
<feature type="chain" id="PRO_5046928532" evidence="1">
    <location>
        <begin position="29"/>
        <end position="188"/>
    </location>
</feature>
<accession>A0ABQ3YU87</accession>
<organism evidence="3 4">
    <name type="scientific">Paractinoplanes durhamensis</name>
    <dbReference type="NCBI Taxonomy" id="113563"/>
    <lineage>
        <taxon>Bacteria</taxon>
        <taxon>Bacillati</taxon>
        <taxon>Actinomycetota</taxon>
        <taxon>Actinomycetes</taxon>
        <taxon>Micromonosporales</taxon>
        <taxon>Micromonosporaceae</taxon>
        <taxon>Paractinoplanes</taxon>
    </lineage>
</organism>
<sequence length="188" mass="20159">MASRLIRLALLVTLVAGCAAQPATKVTAADRQPFNDVDVMFLQMATEQIAEGDQVAELAAQRAGDAELKAVAAELRTQWHDEDGTMRRWLLGWQQPLTADPSAGAHAGHGELHMLRPSDIGELRSATAKAFDRTAVSLLLGHLGNCVETSRMEQAQGAYPPARTLAATVTTRRQAQIRRLLKIAAAGG</sequence>
<evidence type="ECO:0000259" key="2">
    <source>
        <dbReference type="Pfam" id="PF03713"/>
    </source>
</evidence>
<dbReference type="Gene3D" id="1.20.1260.10">
    <property type="match status" value="1"/>
</dbReference>
<dbReference type="EMBL" id="BOML01000019">
    <property type="protein sequence ID" value="GIE00899.1"/>
    <property type="molecule type" value="Genomic_DNA"/>
</dbReference>
<reference evidence="3 4" key="1">
    <citation type="submission" date="2021-01" db="EMBL/GenBank/DDBJ databases">
        <title>Whole genome shotgun sequence of Actinoplanes durhamensis NBRC 14914.</title>
        <authorList>
            <person name="Komaki H."/>
            <person name="Tamura T."/>
        </authorList>
    </citation>
    <scope>NUCLEOTIDE SEQUENCE [LARGE SCALE GENOMIC DNA]</scope>
    <source>
        <strain evidence="3 4">NBRC 14914</strain>
    </source>
</reference>
<evidence type="ECO:0000256" key="1">
    <source>
        <dbReference type="SAM" id="SignalP"/>
    </source>
</evidence>
<evidence type="ECO:0000313" key="3">
    <source>
        <dbReference type="EMBL" id="GIE00899.1"/>
    </source>
</evidence>
<dbReference type="Pfam" id="PF03713">
    <property type="entry name" value="DUF305"/>
    <property type="match status" value="1"/>
</dbReference>
<keyword evidence="1" id="KW-0732">Signal</keyword>
<dbReference type="PROSITE" id="PS51257">
    <property type="entry name" value="PROKAR_LIPOPROTEIN"/>
    <property type="match status" value="1"/>
</dbReference>
<comment type="caution">
    <text evidence="3">The sequence shown here is derived from an EMBL/GenBank/DDBJ whole genome shotgun (WGS) entry which is preliminary data.</text>
</comment>
<proteinExistence type="predicted"/>
<dbReference type="InterPro" id="IPR005183">
    <property type="entry name" value="DUF305_CopM-like"/>
</dbReference>
<dbReference type="Proteomes" id="UP000637628">
    <property type="component" value="Unassembled WGS sequence"/>
</dbReference>
<dbReference type="InterPro" id="IPR012347">
    <property type="entry name" value="Ferritin-like"/>
</dbReference>
<keyword evidence="4" id="KW-1185">Reference proteome</keyword>